<name>A0ABT0SHN6_9GAMM</name>
<sequence length="157" mass="17110">MPIRDYRPEDWPRLCAIHDPARRQELHAAGLAPAFVPLETAAAREGLFDYRLLVAEAGGRVRGFAAFGEDELAWLYVEPASQRRGIATALVDAVVAATRGPLAVEVLEGNGAAIAFYEARGFQRVRRAHGRLPGNESFAVSVQVLALAERRPDRPAP</sequence>
<accession>A0ABT0SHN6</accession>
<dbReference type="Gene3D" id="3.40.630.30">
    <property type="match status" value="1"/>
</dbReference>
<comment type="caution">
    <text evidence="4">The sequence shown here is derived from an EMBL/GenBank/DDBJ whole genome shotgun (WGS) entry which is preliminary data.</text>
</comment>
<gene>
    <name evidence="4" type="ORF">K5L01_09215</name>
</gene>
<protein>
    <submittedName>
        <fullName evidence="4">GNAT family N-acetyltransferase</fullName>
    </submittedName>
</protein>
<feature type="domain" description="N-acetyltransferase" evidence="3">
    <location>
        <begin position="1"/>
        <end position="154"/>
    </location>
</feature>
<dbReference type="PANTHER" id="PTHR43877">
    <property type="entry name" value="AMINOALKYLPHOSPHONATE N-ACETYLTRANSFERASE-RELATED-RELATED"/>
    <property type="match status" value="1"/>
</dbReference>
<dbReference type="EMBL" id="JAIKTS010000002">
    <property type="protein sequence ID" value="MCL7714821.1"/>
    <property type="molecule type" value="Genomic_DNA"/>
</dbReference>
<dbReference type="InterPro" id="IPR000182">
    <property type="entry name" value="GNAT_dom"/>
</dbReference>
<evidence type="ECO:0000313" key="4">
    <source>
        <dbReference type="EMBL" id="MCL7714821.1"/>
    </source>
</evidence>
<dbReference type="PROSITE" id="PS51186">
    <property type="entry name" value="GNAT"/>
    <property type="match status" value="1"/>
</dbReference>
<dbReference type="CDD" id="cd04301">
    <property type="entry name" value="NAT_SF"/>
    <property type="match status" value="1"/>
</dbReference>
<organism evidence="4 5">
    <name type="scientific">Stenotrophomonas mori</name>
    <dbReference type="NCBI Taxonomy" id="2871096"/>
    <lineage>
        <taxon>Bacteria</taxon>
        <taxon>Pseudomonadati</taxon>
        <taxon>Pseudomonadota</taxon>
        <taxon>Gammaproteobacteria</taxon>
        <taxon>Lysobacterales</taxon>
        <taxon>Lysobacteraceae</taxon>
        <taxon>Stenotrophomonas</taxon>
    </lineage>
</organism>
<dbReference type="Pfam" id="PF13508">
    <property type="entry name" value="Acetyltransf_7"/>
    <property type="match status" value="1"/>
</dbReference>
<evidence type="ECO:0000313" key="5">
    <source>
        <dbReference type="Proteomes" id="UP001431235"/>
    </source>
</evidence>
<dbReference type="SUPFAM" id="SSF55729">
    <property type="entry name" value="Acyl-CoA N-acyltransferases (Nat)"/>
    <property type="match status" value="1"/>
</dbReference>
<evidence type="ECO:0000256" key="2">
    <source>
        <dbReference type="ARBA" id="ARBA00023315"/>
    </source>
</evidence>
<keyword evidence="5" id="KW-1185">Reference proteome</keyword>
<proteinExistence type="predicted"/>
<dbReference type="PANTHER" id="PTHR43877:SF1">
    <property type="entry name" value="ACETYLTRANSFERASE"/>
    <property type="match status" value="1"/>
</dbReference>
<reference evidence="4 5" key="1">
    <citation type="submission" date="2021-08" db="EMBL/GenBank/DDBJ databases">
        <title>Novel members of of the genus Stenotrophomonas from differernt environment.</title>
        <authorList>
            <person name="Deng Y."/>
        </authorList>
    </citation>
    <scope>NUCLEOTIDE SEQUENCE [LARGE SCALE GENOMIC DNA]</scope>
    <source>
        <strain evidence="4 5">CPCC 101365</strain>
    </source>
</reference>
<dbReference type="Proteomes" id="UP001431235">
    <property type="component" value="Unassembled WGS sequence"/>
</dbReference>
<dbReference type="InterPro" id="IPR016181">
    <property type="entry name" value="Acyl_CoA_acyltransferase"/>
</dbReference>
<keyword evidence="2" id="KW-0012">Acyltransferase</keyword>
<dbReference type="InterPro" id="IPR050832">
    <property type="entry name" value="Bact_Acetyltransf"/>
</dbReference>
<keyword evidence="1" id="KW-0808">Transferase</keyword>
<evidence type="ECO:0000259" key="3">
    <source>
        <dbReference type="PROSITE" id="PS51186"/>
    </source>
</evidence>
<evidence type="ECO:0000256" key="1">
    <source>
        <dbReference type="ARBA" id="ARBA00022679"/>
    </source>
</evidence>